<dbReference type="Pfam" id="PF12708">
    <property type="entry name" value="Pect-lyase_RHGA_epim"/>
    <property type="match status" value="1"/>
</dbReference>
<evidence type="ECO:0000259" key="6">
    <source>
        <dbReference type="Pfam" id="PF13472"/>
    </source>
</evidence>
<evidence type="ECO:0000313" key="7">
    <source>
        <dbReference type="EMBL" id="GAA4415979.1"/>
    </source>
</evidence>
<dbReference type="SMART" id="SM00710">
    <property type="entry name" value="PbH1"/>
    <property type="match status" value="6"/>
</dbReference>
<feature type="domain" description="SGNH hydrolase-type esterase" evidence="6">
    <location>
        <begin position="14"/>
        <end position="177"/>
    </location>
</feature>
<organism evidence="7 8">
    <name type="scientific">Nibrella viscosa</name>
    <dbReference type="NCBI Taxonomy" id="1084524"/>
    <lineage>
        <taxon>Bacteria</taxon>
        <taxon>Pseudomonadati</taxon>
        <taxon>Bacteroidota</taxon>
        <taxon>Cytophagia</taxon>
        <taxon>Cytophagales</taxon>
        <taxon>Spirosomataceae</taxon>
        <taxon>Nibrella</taxon>
    </lineage>
</organism>
<dbReference type="CDD" id="cd01821">
    <property type="entry name" value="Rhamnogalacturan_acetylesterase_like"/>
    <property type="match status" value="1"/>
</dbReference>
<dbReference type="SUPFAM" id="SSF51126">
    <property type="entry name" value="Pectin lyase-like"/>
    <property type="match status" value="1"/>
</dbReference>
<keyword evidence="2 4" id="KW-0378">Hydrolase</keyword>
<evidence type="ECO:0000256" key="4">
    <source>
        <dbReference type="RuleBase" id="RU361169"/>
    </source>
</evidence>
<dbReference type="EMBL" id="BAABHB010000013">
    <property type="protein sequence ID" value="GAA4415979.1"/>
    <property type="molecule type" value="Genomic_DNA"/>
</dbReference>
<keyword evidence="3 4" id="KW-0326">Glycosidase</keyword>
<comment type="similarity">
    <text evidence="1 4">Belongs to the glycosyl hydrolase 28 family.</text>
</comment>
<comment type="caution">
    <text evidence="7">The sequence shown here is derived from an EMBL/GenBank/DDBJ whole genome shotgun (WGS) entry which is preliminary data.</text>
</comment>
<name>A0ABP8KUQ6_9BACT</name>
<gene>
    <name evidence="7" type="ORF">GCM10023187_46980</name>
</gene>
<dbReference type="Pfam" id="PF00295">
    <property type="entry name" value="Glyco_hydro_28"/>
    <property type="match status" value="1"/>
</dbReference>
<dbReference type="PANTHER" id="PTHR31339:SF9">
    <property type="entry name" value="PLASMIN AND FIBRONECTIN-BINDING PROTEIN A"/>
    <property type="match status" value="1"/>
</dbReference>
<keyword evidence="8" id="KW-1185">Reference proteome</keyword>
<dbReference type="InterPro" id="IPR037459">
    <property type="entry name" value="RhgT-like"/>
</dbReference>
<evidence type="ECO:0000256" key="3">
    <source>
        <dbReference type="ARBA" id="ARBA00023295"/>
    </source>
</evidence>
<dbReference type="InterPro" id="IPR051801">
    <property type="entry name" value="GH28_Enzymes"/>
</dbReference>
<dbReference type="SUPFAM" id="SSF52266">
    <property type="entry name" value="SGNH hydrolase"/>
    <property type="match status" value="1"/>
</dbReference>
<dbReference type="PANTHER" id="PTHR31339">
    <property type="entry name" value="PECTIN LYASE-RELATED"/>
    <property type="match status" value="1"/>
</dbReference>
<dbReference type="InterPro" id="IPR011050">
    <property type="entry name" value="Pectin_lyase_fold/virulence"/>
</dbReference>
<evidence type="ECO:0008006" key="9">
    <source>
        <dbReference type="Google" id="ProtNLM"/>
    </source>
</evidence>
<dbReference type="InterPro" id="IPR012334">
    <property type="entry name" value="Pectin_lyas_fold"/>
</dbReference>
<dbReference type="InterPro" id="IPR036514">
    <property type="entry name" value="SGNH_hydro_sf"/>
</dbReference>
<reference evidence="8" key="1">
    <citation type="journal article" date="2019" name="Int. J. Syst. Evol. Microbiol.">
        <title>The Global Catalogue of Microorganisms (GCM) 10K type strain sequencing project: providing services to taxonomists for standard genome sequencing and annotation.</title>
        <authorList>
            <consortium name="The Broad Institute Genomics Platform"/>
            <consortium name="The Broad Institute Genome Sequencing Center for Infectious Disease"/>
            <person name="Wu L."/>
            <person name="Ma J."/>
        </authorList>
    </citation>
    <scope>NUCLEOTIDE SEQUENCE [LARGE SCALE GENOMIC DNA]</scope>
    <source>
        <strain evidence="8">JCM 17925</strain>
    </source>
</reference>
<evidence type="ECO:0000259" key="5">
    <source>
        <dbReference type="Pfam" id="PF12708"/>
    </source>
</evidence>
<evidence type="ECO:0000313" key="8">
    <source>
        <dbReference type="Proteomes" id="UP001500936"/>
    </source>
</evidence>
<proteinExistence type="inferred from homology"/>
<feature type="domain" description="Rhamnogalacturonase A/B/Epimerase-like pectate lyase" evidence="5">
    <location>
        <begin position="256"/>
        <end position="310"/>
    </location>
</feature>
<protein>
    <recommendedName>
        <fullName evidence="9">DNA sulfur modification protein DndE</fullName>
    </recommendedName>
</protein>
<dbReference type="Proteomes" id="UP001500936">
    <property type="component" value="Unassembled WGS sequence"/>
</dbReference>
<accession>A0ABP8KUQ6</accession>
<dbReference type="InterPro" id="IPR000743">
    <property type="entry name" value="Glyco_hydro_28"/>
</dbReference>
<sequence>MAFRPAETKLRIFLIGDSTMANKLPFDAPETGWGMVFPQFVNEAVEVQNHAVNGRSTKSFRTLGHWKKVYDQLRPGDWVFIQFGHNDQKQDDTTRYAAPQTDYRKNLVRYIEEIRAKGANPLLLTPVMRRKFDESGQFVDQHGEYPSVVKAVAKQYRIPLIDLHARSREVIVQHGIDGSKYLFMNFPGKIYSKFPDAKEDNTHFSPYGAALMAGLVAEDLRTISPLSNFLKQSPYPGKYAYELPNVMAPAFRKDTFNIVRYGAVADGVTLNTQAINQAIEQCSRAGGGTVLVPKGFWLTGPIVLKSNVNLHVQEGALVQFSRNTADYPLVQTNWEGVDAIRAQSPISGTDLENIAITGKGVFDGAGEVWRPVKKSKLTASQWTTLVKAGGVLDAEKNTWYPNERALKGATAKRPGVVAEGYTLQNTADIKEFLRPNMVVLTRCKRVLLEEATFQNSPAWCLHPLLCEHITLRNLTVRNPWYAQNGDGVDVESCRNGLIEGCTLDVGDDGICIKSGRDEEGRKRGVPTENFIVRNNTVFHAHGGFVIGSEMSGGVRNLFVSNCNFLGTDVGLRFKTARGRGGVVEKIYVSDINMTNIPGEAILFDMYYAAKDPVPQAGESNELPTIAAQPLNEGTPQFRDFHIRNVVCQGAETGILIRGLPEMAIKNIEIENATLVANAGLVCVEADNIRLKNVTLLTKENTVMKVQNSKNITLDGITYKPGADVLLKISGDRSKAIRLVNTDGTKAKKEVEFGEKVLSNVLTKK</sequence>
<dbReference type="InterPro" id="IPR024535">
    <property type="entry name" value="RHGA/B-epi-like_pectate_lyase"/>
</dbReference>
<dbReference type="InterPro" id="IPR013830">
    <property type="entry name" value="SGNH_hydro"/>
</dbReference>
<dbReference type="Gene3D" id="2.160.20.10">
    <property type="entry name" value="Single-stranded right-handed beta-helix, Pectin lyase-like"/>
    <property type="match status" value="1"/>
</dbReference>
<dbReference type="InterPro" id="IPR006626">
    <property type="entry name" value="PbH1"/>
</dbReference>
<evidence type="ECO:0000256" key="2">
    <source>
        <dbReference type="ARBA" id="ARBA00022801"/>
    </source>
</evidence>
<dbReference type="Pfam" id="PF13472">
    <property type="entry name" value="Lipase_GDSL_2"/>
    <property type="match status" value="1"/>
</dbReference>
<dbReference type="Gene3D" id="3.40.50.1110">
    <property type="entry name" value="SGNH hydrolase"/>
    <property type="match status" value="1"/>
</dbReference>
<evidence type="ECO:0000256" key="1">
    <source>
        <dbReference type="ARBA" id="ARBA00008834"/>
    </source>
</evidence>